<name>A0A368G584_ANCCA</name>
<accession>A0A368G584</accession>
<dbReference type="OrthoDB" id="5870028at2759"/>
<keyword evidence="3" id="KW-1185">Reference proteome</keyword>
<dbReference type="EMBL" id="JOJR01000329">
    <property type="protein sequence ID" value="RCN39606.1"/>
    <property type="molecule type" value="Genomic_DNA"/>
</dbReference>
<evidence type="ECO:0000256" key="1">
    <source>
        <dbReference type="SAM" id="SignalP"/>
    </source>
</evidence>
<feature type="signal peptide" evidence="1">
    <location>
        <begin position="1"/>
        <end position="18"/>
    </location>
</feature>
<sequence>MLAKYGIVFVLLVGVVDAIQLYQEEMKVPGINLGKPELVVQKEISRYAKLYEMRRLNELLSYYPRFARKLKKLEKVYLDRFHSLAPEELSFFLKASVVFFSGDKAPASFPQATYPDFLLSYIVRPLEANEEKKIDTCNDLVVLPEVAQKNLVDRFPYRGRRIQEQCASNGSGW</sequence>
<evidence type="ECO:0000313" key="3">
    <source>
        <dbReference type="Proteomes" id="UP000252519"/>
    </source>
</evidence>
<dbReference type="Proteomes" id="UP000252519">
    <property type="component" value="Unassembled WGS sequence"/>
</dbReference>
<feature type="chain" id="PRO_5016603885" evidence="1">
    <location>
        <begin position="19"/>
        <end position="173"/>
    </location>
</feature>
<organism evidence="2 3">
    <name type="scientific">Ancylostoma caninum</name>
    <name type="common">Dog hookworm</name>
    <dbReference type="NCBI Taxonomy" id="29170"/>
    <lineage>
        <taxon>Eukaryota</taxon>
        <taxon>Metazoa</taxon>
        <taxon>Ecdysozoa</taxon>
        <taxon>Nematoda</taxon>
        <taxon>Chromadorea</taxon>
        <taxon>Rhabditida</taxon>
        <taxon>Rhabditina</taxon>
        <taxon>Rhabditomorpha</taxon>
        <taxon>Strongyloidea</taxon>
        <taxon>Ancylostomatidae</taxon>
        <taxon>Ancylostomatinae</taxon>
        <taxon>Ancylostoma</taxon>
    </lineage>
</organism>
<dbReference type="AlphaFoldDB" id="A0A368G584"/>
<keyword evidence="1" id="KW-0732">Signal</keyword>
<proteinExistence type="predicted"/>
<protein>
    <submittedName>
        <fullName evidence="2">Uncharacterized protein</fullName>
    </submittedName>
</protein>
<reference evidence="2 3" key="1">
    <citation type="submission" date="2014-10" db="EMBL/GenBank/DDBJ databases">
        <title>Draft genome of the hookworm Ancylostoma caninum.</title>
        <authorList>
            <person name="Mitreva M."/>
        </authorList>
    </citation>
    <scope>NUCLEOTIDE SEQUENCE [LARGE SCALE GENOMIC DNA]</scope>
    <source>
        <strain evidence="2 3">Baltimore</strain>
    </source>
</reference>
<comment type="caution">
    <text evidence="2">The sequence shown here is derived from an EMBL/GenBank/DDBJ whole genome shotgun (WGS) entry which is preliminary data.</text>
</comment>
<gene>
    <name evidence="2" type="ORF">ANCCAN_14453</name>
</gene>
<evidence type="ECO:0000313" key="2">
    <source>
        <dbReference type="EMBL" id="RCN39606.1"/>
    </source>
</evidence>